<keyword evidence="5 18" id="KW-0479">Metal-binding</keyword>
<feature type="binding site" evidence="17">
    <location>
        <position position="449"/>
    </location>
    <ligand>
        <name>AMP</name>
        <dbReference type="ChEBI" id="CHEBI:456215"/>
    </ligand>
</feature>
<dbReference type="NCBIfam" id="TIGR00197">
    <property type="entry name" value="yjeF_nterm"/>
    <property type="match status" value="1"/>
</dbReference>
<dbReference type="PANTHER" id="PTHR12592">
    <property type="entry name" value="ATP-DEPENDENT (S)-NAD(P)H-HYDRATE DEHYDRATASE FAMILY MEMBER"/>
    <property type="match status" value="1"/>
</dbReference>
<evidence type="ECO:0000256" key="5">
    <source>
        <dbReference type="ARBA" id="ARBA00022723"/>
    </source>
</evidence>
<comment type="function">
    <text evidence="14 19">Bifunctional enzyme that catalyzes the epimerization of the S- and R-forms of NAD(P)HX and the dehydration of the S-form of NAD(P)HX at the expense of ADP, which is converted to AMP. This allows the repair of both epimers of NAD(P)HX, a damaged form of NAD(P)H that is a result of enzymatic or heat-dependent hydration.</text>
</comment>
<dbReference type="SUPFAM" id="SSF64153">
    <property type="entry name" value="YjeF N-terminal domain-like"/>
    <property type="match status" value="1"/>
</dbReference>
<dbReference type="PANTHER" id="PTHR12592:SF0">
    <property type="entry name" value="ATP-DEPENDENT (S)-NAD(P)H-HYDRATE DEHYDRATASE"/>
    <property type="match status" value="1"/>
</dbReference>
<keyword evidence="10 17" id="KW-0520">NAD</keyword>
<feature type="binding site" evidence="17">
    <location>
        <position position="262"/>
    </location>
    <ligand>
        <name>(6S)-NADPHX</name>
        <dbReference type="ChEBI" id="CHEBI:64076"/>
    </ligand>
</feature>
<dbReference type="CDD" id="cd01171">
    <property type="entry name" value="YXKO-related"/>
    <property type="match status" value="1"/>
</dbReference>
<dbReference type="PROSITE" id="PS50206">
    <property type="entry name" value="RHODANESE_3"/>
    <property type="match status" value="1"/>
</dbReference>
<evidence type="ECO:0000259" key="21">
    <source>
        <dbReference type="PROSITE" id="PS51383"/>
    </source>
</evidence>
<evidence type="ECO:0000256" key="9">
    <source>
        <dbReference type="ARBA" id="ARBA00022958"/>
    </source>
</evidence>
<keyword evidence="6 17" id="KW-0547">Nucleotide-binding</keyword>
<dbReference type="GO" id="GO:0052855">
    <property type="term" value="F:ADP-dependent NAD(P)H-hydrate dehydratase activity"/>
    <property type="evidence" value="ECO:0007669"/>
    <property type="project" value="UniProtKB-UniRule"/>
</dbReference>
<dbReference type="InterPro" id="IPR036652">
    <property type="entry name" value="YjeF_N_dom_sf"/>
</dbReference>
<feature type="binding site" evidence="18">
    <location>
        <position position="160"/>
    </location>
    <ligand>
        <name>(6S)-NADPHX</name>
        <dbReference type="ChEBI" id="CHEBI:64076"/>
    </ligand>
</feature>
<evidence type="ECO:0000256" key="11">
    <source>
        <dbReference type="ARBA" id="ARBA00023235"/>
    </source>
</evidence>
<evidence type="ECO:0000259" key="22">
    <source>
        <dbReference type="PROSITE" id="PS51385"/>
    </source>
</evidence>
<dbReference type="InterPro" id="IPR004443">
    <property type="entry name" value="YjeF_N_dom"/>
</dbReference>
<reference evidence="23" key="2">
    <citation type="journal article" date="2021" name="PeerJ">
        <title>Extensive microbial diversity within the chicken gut microbiome revealed by metagenomics and culture.</title>
        <authorList>
            <person name="Gilroy R."/>
            <person name="Ravi A."/>
            <person name="Getino M."/>
            <person name="Pursley I."/>
            <person name="Horton D.L."/>
            <person name="Alikhan N.F."/>
            <person name="Baker D."/>
            <person name="Gharbi K."/>
            <person name="Hall N."/>
            <person name="Watson M."/>
            <person name="Adriaenssens E.M."/>
            <person name="Foster-Nyarko E."/>
            <person name="Jarju S."/>
            <person name="Secka A."/>
            <person name="Antonio M."/>
            <person name="Oren A."/>
            <person name="Chaudhuri R.R."/>
            <person name="La Ragione R."/>
            <person name="Hildebrand F."/>
            <person name="Pallen M.J."/>
        </authorList>
    </citation>
    <scope>NUCLEOTIDE SEQUENCE</scope>
    <source>
        <strain evidence="23">ChiSjej1B19-3389</strain>
    </source>
</reference>
<dbReference type="HAMAP" id="MF_01965">
    <property type="entry name" value="NADHX_dehydratase"/>
    <property type="match status" value="1"/>
</dbReference>
<reference evidence="23" key="1">
    <citation type="submission" date="2020-10" db="EMBL/GenBank/DDBJ databases">
        <authorList>
            <person name="Gilroy R."/>
        </authorList>
    </citation>
    <scope>NUCLEOTIDE SEQUENCE</scope>
    <source>
        <strain evidence="23">ChiSjej1B19-3389</strain>
    </source>
</reference>
<organism evidence="23 24">
    <name type="scientific">Candidatus Scatavimonas merdigallinarum</name>
    <dbReference type="NCBI Taxonomy" id="2840914"/>
    <lineage>
        <taxon>Bacteria</taxon>
        <taxon>Bacillati</taxon>
        <taxon>Bacillota</taxon>
        <taxon>Clostridia</taxon>
        <taxon>Eubacteriales</taxon>
        <taxon>Oscillospiraceae</taxon>
        <taxon>Oscillospiraceae incertae sedis</taxon>
        <taxon>Candidatus Scatavimonas</taxon>
    </lineage>
</organism>
<feature type="domain" description="YjeF N-terminal" evidence="22">
    <location>
        <begin position="9"/>
        <end position="217"/>
    </location>
</feature>
<feature type="binding site" evidence="17">
    <location>
        <position position="383"/>
    </location>
    <ligand>
        <name>(6S)-NADPHX</name>
        <dbReference type="ChEBI" id="CHEBI:64076"/>
    </ligand>
</feature>
<comment type="subunit">
    <text evidence="17">Homotetramer.</text>
</comment>
<dbReference type="PROSITE" id="PS51383">
    <property type="entry name" value="YJEF_C_3"/>
    <property type="match status" value="1"/>
</dbReference>
<gene>
    <name evidence="18" type="primary">nnrE</name>
    <name evidence="17" type="synonym">nnrD</name>
    <name evidence="23" type="ORF">IAD32_04375</name>
</gene>
<comment type="cofactor">
    <cofactor evidence="17">
        <name>Mg(2+)</name>
        <dbReference type="ChEBI" id="CHEBI:18420"/>
    </cofactor>
</comment>
<dbReference type="InterPro" id="IPR000631">
    <property type="entry name" value="CARKD"/>
</dbReference>
<comment type="catalytic activity">
    <reaction evidence="1 18 19">
        <text>(6R)-NADHX = (6S)-NADHX</text>
        <dbReference type="Rhea" id="RHEA:32215"/>
        <dbReference type="ChEBI" id="CHEBI:64074"/>
        <dbReference type="ChEBI" id="CHEBI:64075"/>
        <dbReference type="EC" id="5.1.99.6"/>
    </reaction>
</comment>
<dbReference type="GO" id="GO:0005524">
    <property type="term" value="F:ATP binding"/>
    <property type="evidence" value="ECO:0007669"/>
    <property type="project" value="UniProtKB-UniRule"/>
</dbReference>
<feature type="binding site" evidence="18">
    <location>
        <position position="163"/>
    </location>
    <ligand>
        <name>K(+)</name>
        <dbReference type="ChEBI" id="CHEBI:29103"/>
    </ligand>
</feature>
<keyword evidence="13" id="KW-0511">Multifunctional enzyme</keyword>
<feature type="binding site" evidence="18">
    <location>
        <begin position="131"/>
        <end position="137"/>
    </location>
    <ligand>
        <name>(6S)-NADPHX</name>
        <dbReference type="ChEBI" id="CHEBI:64076"/>
    </ligand>
</feature>
<feature type="binding site" evidence="18">
    <location>
        <position position="127"/>
    </location>
    <ligand>
        <name>K(+)</name>
        <dbReference type="ChEBI" id="CHEBI:29103"/>
    </ligand>
</feature>
<evidence type="ECO:0000256" key="7">
    <source>
        <dbReference type="ARBA" id="ARBA00022840"/>
    </source>
</evidence>
<dbReference type="InterPro" id="IPR029056">
    <property type="entry name" value="Ribokinase-like"/>
</dbReference>
<comment type="catalytic activity">
    <reaction evidence="16 17 19">
        <text>(6S)-NADPHX + ADP = AMP + phosphate + NADPH + H(+)</text>
        <dbReference type="Rhea" id="RHEA:32235"/>
        <dbReference type="ChEBI" id="CHEBI:15378"/>
        <dbReference type="ChEBI" id="CHEBI:43474"/>
        <dbReference type="ChEBI" id="CHEBI:57783"/>
        <dbReference type="ChEBI" id="CHEBI:64076"/>
        <dbReference type="ChEBI" id="CHEBI:456215"/>
        <dbReference type="ChEBI" id="CHEBI:456216"/>
        <dbReference type="EC" id="4.2.1.136"/>
    </reaction>
</comment>
<comment type="function">
    <text evidence="17">Catalyzes the dehydration of the S-form of NAD(P)HX at the expense of ADP, which is converted to AMP. Together with NAD(P)HX epimerase, which catalyzes the epimerization of the S- and R-forms, the enzyme allows the repair of both epimers of NAD(P)HX, a damaged form of NAD(P)H that is a result of enzymatic or heat-dependent hydration.</text>
</comment>
<evidence type="ECO:0000256" key="15">
    <source>
        <dbReference type="ARBA" id="ARBA00048238"/>
    </source>
</evidence>
<evidence type="ECO:0000256" key="19">
    <source>
        <dbReference type="PIRNR" id="PIRNR017184"/>
    </source>
</evidence>
<dbReference type="SUPFAM" id="SSF53613">
    <property type="entry name" value="Ribokinase-like"/>
    <property type="match status" value="1"/>
</dbReference>
<evidence type="ECO:0000256" key="1">
    <source>
        <dbReference type="ARBA" id="ARBA00000013"/>
    </source>
</evidence>
<accession>A0A9D0ZJH8</accession>
<keyword evidence="12 17" id="KW-0456">Lyase</keyword>
<keyword evidence="8 17" id="KW-0521">NADP</keyword>
<dbReference type="NCBIfam" id="TIGR00196">
    <property type="entry name" value="yjeF_cterm"/>
    <property type="match status" value="1"/>
</dbReference>
<dbReference type="GO" id="GO:0046872">
    <property type="term" value="F:metal ion binding"/>
    <property type="evidence" value="ECO:0007669"/>
    <property type="project" value="UniProtKB-UniRule"/>
</dbReference>
<feature type="binding site" evidence="18">
    <location>
        <position position="59"/>
    </location>
    <ligand>
        <name>K(+)</name>
        <dbReference type="ChEBI" id="CHEBI:29103"/>
    </ligand>
</feature>
<evidence type="ECO:0000256" key="2">
    <source>
        <dbReference type="ARBA" id="ARBA00000909"/>
    </source>
</evidence>
<evidence type="ECO:0000256" key="8">
    <source>
        <dbReference type="ARBA" id="ARBA00022857"/>
    </source>
</evidence>
<evidence type="ECO:0000259" key="20">
    <source>
        <dbReference type="PROSITE" id="PS50206"/>
    </source>
</evidence>
<keyword evidence="7 17" id="KW-0067">ATP-binding</keyword>
<dbReference type="GO" id="GO:0052856">
    <property type="term" value="F:NAD(P)HX epimerase activity"/>
    <property type="evidence" value="ECO:0007669"/>
    <property type="project" value="UniProtKB-UniRule"/>
</dbReference>
<proteinExistence type="inferred from homology"/>
<sequence>MKILSAQQMRELEQRAVNEGATYYFLMKTAGQAAAQVLLDRMGAKQGCQVAVVCGKGNNGGDGCVAAGYLKQKGIQAVILLIDGEPRTPDALAALKAASACGVPVWRYWESKEKVFEKLDSADFIIDALYGIGFQGALSEPMYELIQRANSKGGRVLSVDLPSGVQCDTGHVVNGAFQATMTVSFTTLKAAHVLYPSMDYCGETVIAPVGIDQALVEDSPCLYQTVTEQYAYAALPARKISDNKGSCGTLFSICGSYGMAGAAVMSTNAALRCGVGLVRLALPRCIYPIVATQLVQPVYIPVEDRDGGISSSAIPCLLEQAQRASAVLLGCGLGLSEASKKLVHEFIRTVRIPLILDADGINALCGHIDILKEAKAPVILTPHPGECARLFDVTVEQVQSARFDYAQRLAQDYGVTVVLKGAKTLIAGAEGETLVNPTGNAGMAKAGSGDILAGMIASLAAQGVQPFQAAAAGVYLHGLAGDCCAEKYGKLSMLPTDMVEILPYIVKNTLTGK</sequence>
<comment type="cofactor">
    <cofactor evidence="18 19">
        <name>K(+)</name>
        <dbReference type="ChEBI" id="CHEBI:29103"/>
    </cofactor>
    <text evidence="18 19">Binds 1 potassium ion per subunit.</text>
</comment>
<dbReference type="Gene3D" id="3.40.1190.20">
    <property type="match status" value="1"/>
</dbReference>
<evidence type="ECO:0000256" key="18">
    <source>
        <dbReference type="HAMAP-Rule" id="MF_01966"/>
    </source>
</evidence>
<dbReference type="PIRSF" id="PIRSF017184">
    <property type="entry name" value="Nnr"/>
    <property type="match status" value="1"/>
</dbReference>
<comment type="catalytic activity">
    <reaction evidence="2 18 19">
        <text>(6R)-NADPHX = (6S)-NADPHX</text>
        <dbReference type="Rhea" id="RHEA:32227"/>
        <dbReference type="ChEBI" id="CHEBI:64076"/>
        <dbReference type="ChEBI" id="CHEBI:64077"/>
        <dbReference type="EC" id="5.1.99.6"/>
    </reaction>
</comment>
<evidence type="ECO:0000256" key="3">
    <source>
        <dbReference type="ARBA" id="ARBA00006001"/>
    </source>
</evidence>
<keyword evidence="9 18" id="KW-0630">Potassium</keyword>
<dbReference type="GO" id="GO:0110051">
    <property type="term" value="P:metabolite repair"/>
    <property type="evidence" value="ECO:0007669"/>
    <property type="project" value="TreeGrafter"/>
</dbReference>
<dbReference type="Gene3D" id="3.40.50.10260">
    <property type="entry name" value="YjeF N-terminal domain"/>
    <property type="match status" value="1"/>
</dbReference>
<comment type="similarity">
    <text evidence="3 19">In the N-terminal section; belongs to the NnrE/AIBP family.</text>
</comment>
<evidence type="ECO:0000256" key="16">
    <source>
        <dbReference type="ARBA" id="ARBA00049209"/>
    </source>
</evidence>
<evidence type="ECO:0000256" key="14">
    <source>
        <dbReference type="ARBA" id="ARBA00025153"/>
    </source>
</evidence>
<evidence type="ECO:0000256" key="13">
    <source>
        <dbReference type="ARBA" id="ARBA00023268"/>
    </source>
</evidence>
<feature type="binding site" evidence="18">
    <location>
        <begin position="58"/>
        <end position="62"/>
    </location>
    <ligand>
        <name>(6S)-NADPHX</name>
        <dbReference type="ChEBI" id="CHEBI:64076"/>
    </ligand>
</feature>
<protein>
    <recommendedName>
        <fullName evidence="19">Bifunctional NAD(P)H-hydrate repair enzyme</fullName>
    </recommendedName>
    <alternativeName>
        <fullName evidence="19">Nicotinamide nucleotide repair protein</fullName>
    </alternativeName>
    <domain>
        <recommendedName>
            <fullName evidence="19">ADP-dependent (S)-NAD(P)H-hydrate dehydratase</fullName>
            <ecNumber evidence="19">4.2.1.136</ecNumber>
        </recommendedName>
        <alternativeName>
            <fullName evidence="19">ADP-dependent NAD(P)HX dehydratase</fullName>
        </alternativeName>
    </domain>
    <domain>
        <recommendedName>
            <fullName evidence="19">NAD(P)H-hydrate epimerase</fullName>
            <ecNumber evidence="19">5.1.99.6</ecNumber>
        </recommendedName>
    </domain>
</protein>
<evidence type="ECO:0000256" key="12">
    <source>
        <dbReference type="ARBA" id="ARBA00023239"/>
    </source>
</evidence>
<dbReference type="InterPro" id="IPR001763">
    <property type="entry name" value="Rhodanese-like_dom"/>
</dbReference>
<dbReference type="EMBL" id="DVFW01000024">
    <property type="protein sequence ID" value="HIQ80504.1"/>
    <property type="molecule type" value="Genomic_DNA"/>
</dbReference>
<dbReference type="PROSITE" id="PS51385">
    <property type="entry name" value="YJEF_N"/>
    <property type="match status" value="1"/>
</dbReference>
<feature type="domain" description="YjeF C-terminal" evidence="21">
    <location>
        <begin position="227"/>
        <end position="509"/>
    </location>
</feature>
<dbReference type="Proteomes" id="UP000886787">
    <property type="component" value="Unassembled WGS sequence"/>
</dbReference>
<name>A0A9D0ZJH8_9FIRM</name>
<dbReference type="Pfam" id="PF01256">
    <property type="entry name" value="Carb_kinase"/>
    <property type="match status" value="1"/>
</dbReference>
<feature type="binding site" evidence="17">
    <location>
        <begin position="420"/>
        <end position="424"/>
    </location>
    <ligand>
        <name>AMP</name>
        <dbReference type="ChEBI" id="CHEBI:456215"/>
    </ligand>
</feature>
<comment type="caution">
    <text evidence="23">The sequence shown here is derived from an EMBL/GenBank/DDBJ whole genome shotgun (WGS) entry which is preliminary data.</text>
</comment>
<evidence type="ECO:0000313" key="23">
    <source>
        <dbReference type="EMBL" id="HIQ80504.1"/>
    </source>
</evidence>
<evidence type="ECO:0000256" key="4">
    <source>
        <dbReference type="ARBA" id="ARBA00009524"/>
    </source>
</evidence>
<evidence type="ECO:0000256" key="10">
    <source>
        <dbReference type="ARBA" id="ARBA00023027"/>
    </source>
</evidence>
<feature type="binding site" evidence="17">
    <location>
        <position position="450"/>
    </location>
    <ligand>
        <name>(6S)-NADPHX</name>
        <dbReference type="ChEBI" id="CHEBI:64076"/>
    </ligand>
</feature>
<evidence type="ECO:0000256" key="6">
    <source>
        <dbReference type="ARBA" id="ARBA00022741"/>
    </source>
</evidence>
<comment type="similarity">
    <text evidence="4 19">In the C-terminal section; belongs to the NnrD/CARKD family.</text>
</comment>
<comment type="similarity">
    <text evidence="17">Belongs to the NnrD/CARKD family.</text>
</comment>
<evidence type="ECO:0000256" key="17">
    <source>
        <dbReference type="HAMAP-Rule" id="MF_01965"/>
    </source>
</evidence>
<dbReference type="EC" id="4.2.1.136" evidence="19"/>
<comment type="function">
    <text evidence="18">Catalyzes the epimerization of the S- and R-forms of NAD(P)HX, a damaged form of NAD(P)H that is a result of enzymatic or heat-dependent hydration. This is a prerequisite for the S-specific NAD(P)H-hydrate dehydratase to allow the repair of both epimers of NAD(P)HX.</text>
</comment>
<comment type="catalytic activity">
    <reaction evidence="15 17 19">
        <text>(6S)-NADHX + ADP = AMP + phosphate + NADH + H(+)</text>
        <dbReference type="Rhea" id="RHEA:32223"/>
        <dbReference type="ChEBI" id="CHEBI:15378"/>
        <dbReference type="ChEBI" id="CHEBI:43474"/>
        <dbReference type="ChEBI" id="CHEBI:57945"/>
        <dbReference type="ChEBI" id="CHEBI:64074"/>
        <dbReference type="ChEBI" id="CHEBI:456215"/>
        <dbReference type="ChEBI" id="CHEBI:456216"/>
        <dbReference type="EC" id="4.2.1.136"/>
    </reaction>
</comment>
<comment type="caution">
    <text evidence="18">Lacks conserved residue(s) required for the propagation of feature annotation.</text>
</comment>
<dbReference type="EC" id="5.1.99.6" evidence="19"/>
<keyword evidence="11 18" id="KW-0413">Isomerase</keyword>
<dbReference type="HAMAP" id="MF_01966">
    <property type="entry name" value="NADHX_epimerase"/>
    <property type="match status" value="1"/>
</dbReference>
<evidence type="ECO:0000313" key="24">
    <source>
        <dbReference type="Proteomes" id="UP000886787"/>
    </source>
</evidence>
<feature type="domain" description="Rhodanese" evidence="20">
    <location>
        <begin position="38"/>
        <end position="89"/>
    </location>
</feature>
<comment type="similarity">
    <text evidence="18">Belongs to the NnrE/AIBP family.</text>
</comment>
<dbReference type="InterPro" id="IPR030677">
    <property type="entry name" value="Nnr"/>
</dbReference>
<dbReference type="AlphaFoldDB" id="A0A9D0ZJH8"/>
<feature type="binding site" evidence="17">
    <location>
        <position position="332"/>
    </location>
    <ligand>
        <name>(6S)-NADPHX</name>
        <dbReference type="ChEBI" id="CHEBI:64076"/>
    </ligand>
</feature>
<dbReference type="GO" id="GO:0046496">
    <property type="term" value="P:nicotinamide nucleotide metabolic process"/>
    <property type="evidence" value="ECO:0007669"/>
    <property type="project" value="UniProtKB-UniRule"/>
</dbReference>
<dbReference type="Pfam" id="PF03853">
    <property type="entry name" value="YjeF_N"/>
    <property type="match status" value="1"/>
</dbReference>